<reference evidence="2" key="1">
    <citation type="journal article" date="2021" name="Sci. Rep.">
        <title>Diploid genomic architecture of Nitzschia inconspicua, an elite biomass production diatom.</title>
        <authorList>
            <person name="Oliver A."/>
            <person name="Podell S."/>
            <person name="Pinowska A."/>
            <person name="Traller J.C."/>
            <person name="Smith S.R."/>
            <person name="McClure R."/>
            <person name="Beliaev A."/>
            <person name="Bohutskyi P."/>
            <person name="Hill E.A."/>
            <person name="Rabines A."/>
            <person name="Zheng H."/>
            <person name="Allen L.Z."/>
            <person name="Kuo A."/>
            <person name="Grigoriev I.V."/>
            <person name="Allen A.E."/>
            <person name="Hazlebeck D."/>
            <person name="Allen E.E."/>
        </authorList>
    </citation>
    <scope>NUCLEOTIDE SEQUENCE</scope>
    <source>
        <strain evidence="2">Hildebrandi</strain>
    </source>
</reference>
<feature type="transmembrane region" description="Helical" evidence="1">
    <location>
        <begin position="89"/>
        <end position="111"/>
    </location>
</feature>
<keyword evidence="3" id="KW-1185">Reference proteome</keyword>
<accession>A0A9K3L6V4</accession>
<evidence type="ECO:0000313" key="3">
    <source>
        <dbReference type="Proteomes" id="UP000693970"/>
    </source>
</evidence>
<evidence type="ECO:0000256" key="1">
    <source>
        <dbReference type="SAM" id="Phobius"/>
    </source>
</evidence>
<sequence length="152" mass="16538">MSSPSSTVEKKSMMEKLLTPGWKPKPATFPELCECIVWIRFVIAVCYGVYIGLEEKSRGGVNLMVALNLVTFVPVFYATTYLGASQEEFGANLIFGGVMEGLALTTLIWLYMYTASHPEDEAAFSLVFGKLMNASFTSMEAGGESATAASEF</sequence>
<feature type="transmembrane region" description="Helical" evidence="1">
    <location>
        <begin position="65"/>
        <end position="83"/>
    </location>
</feature>
<comment type="caution">
    <text evidence="2">The sequence shown here is derived from an EMBL/GenBank/DDBJ whole genome shotgun (WGS) entry which is preliminary data.</text>
</comment>
<evidence type="ECO:0000313" key="2">
    <source>
        <dbReference type="EMBL" id="KAG7355773.1"/>
    </source>
</evidence>
<name>A0A9K3L6V4_9STRA</name>
<dbReference type="AlphaFoldDB" id="A0A9K3L6V4"/>
<reference evidence="2" key="2">
    <citation type="submission" date="2021-04" db="EMBL/GenBank/DDBJ databases">
        <authorList>
            <person name="Podell S."/>
        </authorList>
    </citation>
    <scope>NUCLEOTIDE SEQUENCE</scope>
    <source>
        <strain evidence="2">Hildebrandi</strain>
    </source>
</reference>
<keyword evidence="1" id="KW-0812">Transmembrane</keyword>
<proteinExistence type="predicted"/>
<protein>
    <submittedName>
        <fullName evidence="2">Uncharacterized protein</fullName>
    </submittedName>
</protein>
<dbReference type="EMBL" id="JAGRRH010000015">
    <property type="protein sequence ID" value="KAG7355773.1"/>
    <property type="molecule type" value="Genomic_DNA"/>
</dbReference>
<keyword evidence="1" id="KW-0472">Membrane</keyword>
<dbReference type="Proteomes" id="UP000693970">
    <property type="component" value="Unassembled WGS sequence"/>
</dbReference>
<organism evidence="2 3">
    <name type="scientific">Nitzschia inconspicua</name>
    <dbReference type="NCBI Taxonomy" id="303405"/>
    <lineage>
        <taxon>Eukaryota</taxon>
        <taxon>Sar</taxon>
        <taxon>Stramenopiles</taxon>
        <taxon>Ochrophyta</taxon>
        <taxon>Bacillariophyta</taxon>
        <taxon>Bacillariophyceae</taxon>
        <taxon>Bacillariophycidae</taxon>
        <taxon>Bacillariales</taxon>
        <taxon>Bacillariaceae</taxon>
        <taxon>Nitzschia</taxon>
    </lineage>
</organism>
<keyword evidence="1" id="KW-1133">Transmembrane helix</keyword>
<feature type="transmembrane region" description="Helical" evidence="1">
    <location>
        <begin position="36"/>
        <end position="53"/>
    </location>
</feature>
<dbReference type="OrthoDB" id="41993at2759"/>
<gene>
    <name evidence="2" type="ORF">IV203_000459</name>
</gene>